<proteinExistence type="predicted"/>
<dbReference type="SUPFAM" id="SSF53213">
    <property type="entry name" value="LigB-like"/>
    <property type="match status" value="1"/>
</dbReference>
<organism evidence="3 4">
    <name type="scientific">Candidatus Portnoybacteria bacterium CG11_big_fil_rev_8_21_14_0_20_40_15</name>
    <dbReference type="NCBI Taxonomy" id="1974817"/>
    <lineage>
        <taxon>Bacteria</taxon>
        <taxon>Candidatus Portnoyibacteriota</taxon>
    </lineage>
</organism>
<dbReference type="CDD" id="cd07951">
    <property type="entry name" value="ED_3B_N_AMMECR1"/>
    <property type="match status" value="1"/>
</dbReference>
<sequence length="272" mass="29672">MKNINKIMICFASICPHPPIIIPTIGGSELPKVKKTIEAMRKLAGVFAAAKPETVIIVSPHGPVQTDKMTITISENLSGNFGQFGDFETQMNFKNDPVLTKEIKKSAQIAGIPVDLIDLPQLDHGALVPLCFLTKNYPQVKLTPIAFSFLDYQTHFKFGQILSKLLATSDKRFAIIASGDLSHRVTPDAPAGFSPRGKEFDEKLVELLKTGNVQEILNLDKDLIEEAGECGLRSIIILLGVLDGCQLSNANCQLLSYEAPFGVGYLVAKYSL</sequence>
<dbReference type="GO" id="GO:0008198">
    <property type="term" value="F:ferrous iron binding"/>
    <property type="evidence" value="ECO:0007669"/>
    <property type="project" value="InterPro"/>
</dbReference>
<dbReference type="PANTHER" id="PTHR30096:SF0">
    <property type="entry name" value="4,5-DOPA DIOXYGENASE EXTRADIOL-LIKE PROTEIN"/>
    <property type="match status" value="1"/>
</dbReference>
<feature type="domain" description="Extradiol ring-cleavage dioxygenase class III enzyme subunit B" evidence="2">
    <location>
        <begin position="14"/>
        <end position="267"/>
    </location>
</feature>
<dbReference type="NCBIfam" id="TIGR04336">
    <property type="entry name" value="AmmeMemoSam_B"/>
    <property type="match status" value="1"/>
</dbReference>
<name>A0A2H0KS54_9BACT</name>
<accession>A0A2H0KS54</accession>
<reference evidence="3 4" key="1">
    <citation type="submission" date="2017-09" db="EMBL/GenBank/DDBJ databases">
        <title>Depth-based differentiation of microbial function through sediment-hosted aquifers and enrichment of novel symbionts in the deep terrestrial subsurface.</title>
        <authorList>
            <person name="Probst A.J."/>
            <person name="Ladd B."/>
            <person name="Jarett J.K."/>
            <person name="Geller-Mcgrath D.E."/>
            <person name="Sieber C.M."/>
            <person name="Emerson J.B."/>
            <person name="Anantharaman K."/>
            <person name="Thomas B.C."/>
            <person name="Malmstrom R."/>
            <person name="Stieglmeier M."/>
            <person name="Klingl A."/>
            <person name="Woyke T."/>
            <person name="Ryan C.M."/>
            <person name="Banfield J.F."/>
        </authorList>
    </citation>
    <scope>NUCLEOTIDE SEQUENCE [LARGE SCALE GENOMIC DNA]</scope>
    <source>
        <strain evidence="3">CG11_big_fil_rev_8_21_14_0_20_40_15</strain>
    </source>
</reference>
<evidence type="ECO:0000313" key="4">
    <source>
        <dbReference type="Proteomes" id="UP000229317"/>
    </source>
</evidence>
<dbReference type="EMBL" id="PCVO01000054">
    <property type="protein sequence ID" value="PIQ74982.1"/>
    <property type="molecule type" value="Genomic_DNA"/>
</dbReference>
<evidence type="ECO:0000256" key="1">
    <source>
        <dbReference type="ARBA" id="ARBA00023002"/>
    </source>
</evidence>
<dbReference type="Gene3D" id="3.40.830.10">
    <property type="entry name" value="LigB-like"/>
    <property type="match status" value="1"/>
</dbReference>
<dbReference type="AlphaFoldDB" id="A0A2H0KS54"/>
<comment type="caution">
    <text evidence="3">The sequence shown here is derived from an EMBL/GenBank/DDBJ whole genome shotgun (WGS) entry which is preliminary data.</text>
</comment>
<gene>
    <name evidence="3" type="primary">amrB</name>
    <name evidence="3" type="ORF">COV84_03680</name>
</gene>
<dbReference type="Proteomes" id="UP000229317">
    <property type="component" value="Unassembled WGS sequence"/>
</dbReference>
<evidence type="ECO:0000313" key="3">
    <source>
        <dbReference type="EMBL" id="PIQ74982.1"/>
    </source>
</evidence>
<dbReference type="InterPro" id="IPR004183">
    <property type="entry name" value="Xdiol_dOase_suB"/>
</dbReference>
<dbReference type="PANTHER" id="PTHR30096">
    <property type="entry name" value="4,5-DOPA DIOXYGENASE EXTRADIOL-LIKE PROTEIN"/>
    <property type="match status" value="1"/>
</dbReference>
<keyword evidence="1" id="KW-0560">Oxidoreductase</keyword>
<dbReference type="GO" id="GO:0016702">
    <property type="term" value="F:oxidoreductase activity, acting on single donors with incorporation of molecular oxygen, incorporation of two atoms of oxygen"/>
    <property type="evidence" value="ECO:0007669"/>
    <property type="project" value="UniProtKB-ARBA"/>
</dbReference>
<evidence type="ECO:0000259" key="2">
    <source>
        <dbReference type="Pfam" id="PF02900"/>
    </source>
</evidence>
<dbReference type="Pfam" id="PF02900">
    <property type="entry name" value="LigB"/>
    <property type="match status" value="1"/>
</dbReference>
<protein>
    <submittedName>
        <fullName evidence="3">AmmeMemoRadiSam system protein B</fullName>
    </submittedName>
</protein>